<evidence type="ECO:0000313" key="9">
    <source>
        <dbReference type="Proteomes" id="UP000828390"/>
    </source>
</evidence>
<evidence type="ECO:0000313" key="8">
    <source>
        <dbReference type="EMBL" id="KAH3894212.1"/>
    </source>
</evidence>
<feature type="domain" description="EGF-like" evidence="6 7">
    <location>
        <begin position="155"/>
        <end position="166"/>
    </location>
</feature>
<evidence type="ECO:0000256" key="5">
    <source>
        <dbReference type="SAM" id="SignalP"/>
    </source>
</evidence>
<evidence type="ECO:0000256" key="3">
    <source>
        <dbReference type="ARBA" id="ARBA00023157"/>
    </source>
</evidence>
<evidence type="ECO:0000256" key="1">
    <source>
        <dbReference type="ARBA" id="ARBA00022536"/>
    </source>
</evidence>
<dbReference type="Pfam" id="PF23106">
    <property type="entry name" value="EGF_Teneurin"/>
    <property type="match status" value="1"/>
</dbReference>
<dbReference type="SUPFAM" id="SSF57196">
    <property type="entry name" value="EGF/Laminin"/>
    <property type="match status" value="2"/>
</dbReference>
<dbReference type="InterPro" id="IPR000742">
    <property type="entry name" value="EGF"/>
</dbReference>
<keyword evidence="9" id="KW-1185">Reference proteome</keyword>
<keyword evidence="3" id="KW-1015">Disulfide bond</keyword>
<dbReference type="EMBL" id="JAIWYP010000001">
    <property type="protein sequence ID" value="KAH3894212.1"/>
    <property type="molecule type" value="Genomic_DNA"/>
</dbReference>
<evidence type="ECO:0000256" key="4">
    <source>
        <dbReference type="SAM" id="MobiDB-lite"/>
    </source>
</evidence>
<keyword evidence="5" id="KW-0732">Signal</keyword>
<name>A0A9D4S926_DREPO</name>
<dbReference type="PANTHER" id="PTHR11219">
    <property type="entry name" value="TENEURIN AND N-ACETYLGLUCOSAMINE-1-PHOSPHODIESTER ALPHA-N-ACETYLGLUCOSAMINIDASE"/>
    <property type="match status" value="1"/>
</dbReference>
<dbReference type="PROSITE" id="PS00022">
    <property type="entry name" value="EGF_1"/>
    <property type="match status" value="1"/>
</dbReference>
<feature type="compositionally biased region" description="Basic and acidic residues" evidence="4">
    <location>
        <begin position="363"/>
        <end position="372"/>
    </location>
</feature>
<feature type="compositionally biased region" description="Low complexity" evidence="4">
    <location>
        <begin position="278"/>
        <end position="348"/>
    </location>
</feature>
<feature type="chain" id="PRO_5039417527" description="EGF-like domain-containing protein" evidence="5">
    <location>
        <begin position="19"/>
        <end position="404"/>
    </location>
</feature>
<dbReference type="AlphaFoldDB" id="A0A9D4S926"/>
<gene>
    <name evidence="8" type="ORF">DPMN_018369</name>
</gene>
<dbReference type="InterPro" id="IPR051216">
    <property type="entry name" value="Teneurin"/>
</dbReference>
<feature type="signal peptide" evidence="5">
    <location>
        <begin position="1"/>
        <end position="18"/>
    </location>
</feature>
<evidence type="ECO:0000256" key="2">
    <source>
        <dbReference type="ARBA" id="ARBA00022737"/>
    </source>
</evidence>
<dbReference type="PANTHER" id="PTHR11219:SF69">
    <property type="entry name" value="TENEURIN-A"/>
    <property type="match status" value="1"/>
</dbReference>
<sequence length="404" mass="42451">MANIVCLVALFFVHCIYAHGPSNSEGISESSTTLFSYTCNGDNGVPCSGHGSCYSGVCSCNIGFTGITCELQIGGALNVNNTVIRDRSLLDLLQSGFNLLSTLDTEMASFRSGNNTVEVANFPVMERETVVPLSACSATERDPCNGNGRCRSGACDCMPGYSGFRCELSSSVGFCNTYRACAECTAFLEVCPDSCAYMAQFNLVYGFPTTVSSGFRYCRSRSAVRRCSIYYMQESETPQGWKTIIVKPCPSEMDPLSSVPPFISTTSSDAPVFDDKTSATTGTTQSSTSQGVSTSTTGFTRSSTSQSLSTSTIGTTRSSTSQALTTSTTGTTRSPTTQGVSTSTTTPTIKAILDTPTSLPTDTQHDGHKVGPSDRATAAPKGAGSASHANLVLFLGSIVVLLNI</sequence>
<dbReference type="PROSITE" id="PS01186">
    <property type="entry name" value="EGF_2"/>
    <property type="match status" value="1"/>
</dbReference>
<dbReference type="OrthoDB" id="410592at2759"/>
<comment type="caution">
    <text evidence="8">The sequence shown here is derived from an EMBL/GenBank/DDBJ whole genome shotgun (WGS) entry which is preliminary data.</text>
</comment>
<accession>A0A9D4S926</accession>
<evidence type="ECO:0000259" key="6">
    <source>
        <dbReference type="PROSITE" id="PS00022"/>
    </source>
</evidence>
<proteinExistence type="predicted"/>
<reference evidence="8" key="1">
    <citation type="journal article" date="2019" name="bioRxiv">
        <title>The Genome of the Zebra Mussel, Dreissena polymorpha: A Resource for Invasive Species Research.</title>
        <authorList>
            <person name="McCartney M.A."/>
            <person name="Auch B."/>
            <person name="Kono T."/>
            <person name="Mallez S."/>
            <person name="Zhang Y."/>
            <person name="Obille A."/>
            <person name="Becker A."/>
            <person name="Abrahante J.E."/>
            <person name="Garbe J."/>
            <person name="Badalamenti J.P."/>
            <person name="Herman A."/>
            <person name="Mangelson H."/>
            <person name="Liachko I."/>
            <person name="Sullivan S."/>
            <person name="Sone E.D."/>
            <person name="Koren S."/>
            <person name="Silverstein K.A.T."/>
            <person name="Beckman K.B."/>
            <person name="Gohl D.M."/>
        </authorList>
    </citation>
    <scope>NUCLEOTIDE SEQUENCE</scope>
    <source>
        <strain evidence="8">Duluth1</strain>
        <tissue evidence="8">Whole animal</tissue>
    </source>
</reference>
<dbReference type="SMART" id="SM00181">
    <property type="entry name" value="EGF"/>
    <property type="match status" value="2"/>
</dbReference>
<protein>
    <recommendedName>
        <fullName evidence="6 7">EGF-like domain-containing protein</fullName>
    </recommendedName>
</protein>
<keyword evidence="1" id="KW-0245">EGF-like domain</keyword>
<reference evidence="8" key="2">
    <citation type="submission" date="2020-11" db="EMBL/GenBank/DDBJ databases">
        <authorList>
            <person name="McCartney M.A."/>
            <person name="Auch B."/>
            <person name="Kono T."/>
            <person name="Mallez S."/>
            <person name="Becker A."/>
            <person name="Gohl D.M."/>
            <person name="Silverstein K.A.T."/>
            <person name="Koren S."/>
            <person name="Bechman K.B."/>
            <person name="Herman A."/>
            <person name="Abrahante J.E."/>
            <person name="Garbe J."/>
        </authorList>
    </citation>
    <scope>NUCLEOTIDE SEQUENCE</scope>
    <source>
        <strain evidence="8">Duluth1</strain>
        <tissue evidence="8">Whole animal</tissue>
    </source>
</reference>
<evidence type="ECO:0000259" key="7">
    <source>
        <dbReference type="PROSITE" id="PS01186"/>
    </source>
</evidence>
<dbReference type="CDD" id="cd00054">
    <property type="entry name" value="EGF_CA"/>
    <property type="match status" value="1"/>
</dbReference>
<dbReference type="Proteomes" id="UP000828390">
    <property type="component" value="Unassembled WGS sequence"/>
</dbReference>
<keyword evidence="2" id="KW-0677">Repeat</keyword>
<organism evidence="8 9">
    <name type="scientific">Dreissena polymorpha</name>
    <name type="common">Zebra mussel</name>
    <name type="synonym">Mytilus polymorpha</name>
    <dbReference type="NCBI Taxonomy" id="45954"/>
    <lineage>
        <taxon>Eukaryota</taxon>
        <taxon>Metazoa</taxon>
        <taxon>Spiralia</taxon>
        <taxon>Lophotrochozoa</taxon>
        <taxon>Mollusca</taxon>
        <taxon>Bivalvia</taxon>
        <taxon>Autobranchia</taxon>
        <taxon>Heteroconchia</taxon>
        <taxon>Euheterodonta</taxon>
        <taxon>Imparidentia</taxon>
        <taxon>Neoheterodontei</taxon>
        <taxon>Myida</taxon>
        <taxon>Dreissenoidea</taxon>
        <taxon>Dreissenidae</taxon>
        <taxon>Dreissena</taxon>
    </lineage>
</organism>
<feature type="region of interest" description="Disordered" evidence="4">
    <location>
        <begin position="267"/>
        <end position="385"/>
    </location>
</feature>
<dbReference type="Gene3D" id="2.10.25.10">
    <property type="entry name" value="Laminin"/>
    <property type="match status" value="2"/>
</dbReference>